<dbReference type="GO" id="GO:0000781">
    <property type="term" value="C:chromosome, telomeric region"/>
    <property type="evidence" value="ECO:0007669"/>
    <property type="project" value="InterPro"/>
</dbReference>
<feature type="compositionally biased region" description="Basic residues" evidence="1">
    <location>
        <begin position="241"/>
        <end position="251"/>
    </location>
</feature>
<dbReference type="SUPFAM" id="SSF46689">
    <property type="entry name" value="Homeodomain-like"/>
    <property type="match status" value="1"/>
</dbReference>
<sequence length="564" mass="63599">MADQLKSKIRINELILEYSFTEIWEEFKLAKSLSEDTVELLNVLVKREYSSNEFVTQLLSFLMVLYCLHESKQPIREEICGQGESMTPLEEMHIYWDTLVNFQTEEEIKEIGQSFVSVIKQAAVHACLRQGKKQLAQQVFDKMFTAEDRANDTNGSVKCTKKMIKRGTSNVPDDKRLVDDIITYLGMVSDQYATPALLMAEKLMNCRENAGHKNNNNTHLSIQGECSTVRDGGKLREPGSRKQHSTARKRYSRDVIQKAQEQLEPEDMTGLMERGNARLKQLWSKVRHNGERQCQAETTVEQGIMERGNARLKQLWSKNNKKKFSESPERPSSSSPDDMDSQQETQAPPSPTHTDSASTSCTAPKKRKPSEPDASQRRSGSNFEPSKGRSVSDTTTSKGSSVSDTTPTKGKFCSDTTPSNQRSGSDTNPSKGRSGNDTTLSNRRSSSDSNPSNRSTDGPFPGLRYRKNIGRPDRHKPATNRAMSDVSDIEDDNRSMTSSGSSSRQRWTWEETVEFYKAVKMIGVGKWSKIQDYLGTTRSQVQLKDKWRNVVKSGDAKKLKRELG</sequence>
<dbReference type="SUPFAM" id="SSF63600">
    <property type="entry name" value="Telomeric repeat binding factor (TRF) dimerisation domain"/>
    <property type="match status" value="1"/>
</dbReference>
<proteinExistence type="predicted"/>
<evidence type="ECO:0000256" key="1">
    <source>
        <dbReference type="SAM" id="MobiDB-lite"/>
    </source>
</evidence>
<evidence type="ECO:0000259" key="3">
    <source>
        <dbReference type="PROSITE" id="PS51294"/>
    </source>
</evidence>
<name>A0A9D4RDN6_DREPO</name>
<keyword evidence="5" id="KW-1185">Reference proteome</keyword>
<protein>
    <submittedName>
        <fullName evidence="4">Uncharacterized protein</fullName>
    </submittedName>
</protein>
<dbReference type="GO" id="GO:0031848">
    <property type="term" value="P:protection from non-homologous end joining at telomere"/>
    <property type="evidence" value="ECO:0007669"/>
    <property type="project" value="InterPro"/>
</dbReference>
<reference evidence="4" key="2">
    <citation type="submission" date="2020-11" db="EMBL/GenBank/DDBJ databases">
        <authorList>
            <person name="McCartney M.A."/>
            <person name="Auch B."/>
            <person name="Kono T."/>
            <person name="Mallez S."/>
            <person name="Becker A."/>
            <person name="Gohl D.M."/>
            <person name="Silverstein K.A.T."/>
            <person name="Koren S."/>
            <person name="Bechman K.B."/>
            <person name="Herman A."/>
            <person name="Abrahante J.E."/>
            <person name="Garbe J."/>
        </authorList>
    </citation>
    <scope>NUCLEOTIDE SEQUENCE</scope>
    <source>
        <strain evidence="4">Duluth1</strain>
        <tissue evidence="4">Whole animal</tissue>
    </source>
</reference>
<dbReference type="InterPro" id="IPR030657">
    <property type="entry name" value="TERF2"/>
</dbReference>
<evidence type="ECO:0000313" key="4">
    <source>
        <dbReference type="EMBL" id="KAH3864646.1"/>
    </source>
</evidence>
<dbReference type="Gene3D" id="1.25.40.210">
    <property type="entry name" value="Telomere repeat-binding factor, dimerisation domain"/>
    <property type="match status" value="1"/>
</dbReference>
<dbReference type="Gene3D" id="1.10.10.60">
    <property type="entry name" value="Homeodomain-like"/>
    <property type="match status" value="1"/>
</dbReference>
<feature type="domain" description="HTH myb-type" evidence="3">
    <location>
        <begin position="504"/>
        <end position="555"/>
    </location>
</feature>
<feature type="region of interest" description="Disordered" evidence="1">
    <location>
        <begin position="316"/>
        <end position="506"/>
    </location>
</feature>
<feature type="compositionally biased region" description="Polar residues" evidence="1">
    <location>
        <begin position="352"/>
        <end position="362"/>
    </location>
</feature>
<dbReference type="InterPro" id="IPR017930">
    <property type="entry name" value="Myb_dom"/>
</dbReference>
<dbReference type="PANTHER" id="PTHR46833">
    <property type="entry name" value="TELOMERIC REPEAT-BINDING FACTOR 2 TERF2"/>
    <property type="match status" value="1"/>
</dbReference>
<evidence type="ECO:0000259" key="2">
    <source>
        <dbReference type="PROSITE" id="PS50090"/>
    </source>
</evidence>
<feature type="compositionally biased region" description="Basic and acidic residues" evidence="1">
    <location>
        <begin position="231"/>
        <end position="240"/>
    </location>
</feature>
<comment type="caution">
    <text evidence="4">The sequence shown here is derived from an EMBL/GenBank/DDBJ whole genome shotgun (WGS) entry which is preliminary data.</text>
</comment>
<dbReference type="GO" id="GO:0042162">
    <property type="term" value="F:telomeric DNA binding"/>
    <property type="evidence" value="ECO:0007669"/>
    <property type="project" value="InterPro"/>
</dbReference>
<dbReference type="CDD" id="cd11660">
    <property type="entry name" value="SANT_TRF"/>
    <property type="match status" value="1"/>
</dbReference>
<reference evidence="4" key="1">
    <citation type="journal article" date="2019" name="bioRxiv">
        <title>The Genome of the Zebra Mussel, Dreissena polymorpha: A Resource for Invasive Species Research.</title>
        <authorList>
            <person name="McCartney M.A."/>
            <person name="Auch B."/>
            <person name="Kono T."/>
            <person name="Mallez S."/>
            <person name="Zhang Y."/>
            <person name="Obille A."/>
            <person name="Becker A."/>
            <person name="Abrahante J.E."/>
            <person name="Garbe J."/>
            <person name="Badalamenti J.P."/>
            <person name="Herman A."/>
            <person name="Mangelson H."/>
            <person name="Liachko I."/>
            <person name="Sullivan S."/>
            <person name="Sone E.D."/>
            <person name="Koren S."/>
            <person name="Silverstein K.A.T."/>
            <person name="Beckman K.B."/>
            <person name="Gohl D.M."/>
        </authorList>
    </citation>
    <scope>NUCLEOTIDE SEQUENCE</scope>
    <source>
        <strain evidence="4">Duluth1</strain>
        <tissue evidence="4">Whole animal</tissue>
    </source>
</reference>
<accession>A0A9D4RDN6</accession>
<dbReference type="GO" id="GO:0005634">
    <property type="term" value="C:nucleus"/>
    <property type="evidence" value="ECO:0007669"/>
    <property type="project" value="InterPro"/>
</dbReference>
<feature type="region of interest" description="Disordered" evidence="1">
    <location>
        <begin position="213"/>
        <end position="253"/>
    </location>
</feature>
<dbReference type="PROSITE" id="PS50090">
    <property type="entry name" value="MYB_LIKE"/>
    <property type="match status" value="1"/>
</dbReference>
<dbReference type="AlphaFoldDB" id="A0A9D4RDN6"/>
<feature type="compositionally biased region" description="Polar residues" evidence="1">
    <location>
        <begin position="213"/>
        <end position="226"/>
    </location>
</feature>
<dbReference type="InterPro" id="IPR036507">
    <property type="entry name" value="Telomere_rpt-bd_fac_dimer_sf"/>
</dbReference>
<dbReference type="EMBL" id="JAIWYP010000002">
    <property type="protein sequence ID" value="KAH3864646.1"/>
    <property type="molecule type" value="Genomic_DNA"/>
</dbReference>
<dbReference type="Pfam" id="PF00249">
    <property type="entry name" value="Myb_DNA-binding"/>
    <property type="match status" value="1"/>
</dbReference>
<feature type="domain" description="Myb-like" evidence="2">
    <location>
        <begin position="499"/>
        <end position="551"/>
    </location>
</feature>
<dbReference type="InterPro" id="IPR001005">
    <property type="entry name" value="SANT/Myb"/>
</dbReference>
<feature type="compositionally biased region" description="Low complexity" evidence="1">
    <location>
        <begin position="437"/>
        <end position="457"/>
    </location>
</feature>
<gene>
    <name evidence="4" type="ORF">DPMN_027669</name>
</gene>
<evidence type="ECO:0000313" key="5">
    <source>
        <dbReference type="Proteomes" id="UP000828390"/>
    </source>
</evidence>
<dbReference type="Proteomes" id="UP000828390">
    <property type="component" value="Unassembled WGS sequence"/>
</dbReference>
<dbReference type="InterPro" id="IPR009057">
    <property type="entry name" value="Homeodomain-like_sf"/>
</dbReference>
<feature type="compositionally biased region" description="Polar residues" evidence="1">
    <location>
        <begin position="377"/>
        <end position="436"/>
    </location>
</feature>
<dbReference type="PANTHER" id="PTHR46833:SF1">
    <property type="entry name" value="TELOMERIC REPEAT-BINDING FACTOR 2"/>
    <property type="match status" value="1"/>
</dbReference>
<dbReference type="PROSITE" id="PS51294">
    <property type="entry name" value="HTH_MYB"/>
    <property type="match status" value="1"/>
</dbReference>
<organism evidence="4 5">
    <name type="scientific">Dreissena polymorpha</name>
    <name type="common">Zebra mussel</name>
    <name type="synonym">Mytilus polymorpha</name>
    <dbReference type="NCBI Taxonomy" id="45954"/>
    <lineage>
        <taxon>Eukaryota</taxon>
        <taxon>Metazoa</taxon>
        <taxon>Spiralia</taxon>
        <taxon>Lophotrochozoa</taxon>
        <taxon>Mollusca</taxon>
        <taxon>Bivalvia</taxon>
        <taxon>Autobranchia</taxon>
        <taxon>Heteroconchia</taxon>
        <taxon>Euheterodonta</taxon>
        <taxon>Imparidentia</taxon>
        <taxon>Neoheterodontei</taxon>
        <taxon>Myida</taxon>
        <taxon>Dreissenoidea</taxon>
        <taxon>Dreissenidae</taxon>
        <taxon>Dreissena</taxon>
    </lineage>
</organism>
<dbReference type="SMART" id="SM00717">
    <property type="entry name" value="SANT"/>
    <property type="match status" value="1"/>
</dbReference>